<organism evidence="2 3">
    <name type="scientific">Pendulispora albinea</name>
    <dbReference type="NCBI Taxonomy" id="2741071"/>
    <lineage>
        <taxon>Bacteria</taxon>
        <taxon>Pseudomonadati</taxon>
        <taxon>Myxococcota</taxon>
        <taxon>Myxococcia</taxon>
        <taxon>Myxococcales</taxon>
        <taxon>Sorangiineae</taxon>
        <taxon>Pendulisporaceae</taxon>
        <taxon>Pendulispora</taxon>
    </lineage>
</organism>
<keyword evidence="1" id="KW-1133">Transmembrane helix</keyword>
<feature type="transmembrane region" description="Helical" evidence="1">
    <location>
        <begin position="17"/>
        <end position="41"/>
    </location>
</feature>
<proteinExistence type="predicted"/>
<sequence length="88" mass="9557">MVLGGVGDDEELGQGTILYGPVSALSTIFACVHASFTLLMISLARCSMRVDVLANAEHRFHHVPAARRSCCPNIQEIVSHECNRFASK</sequence>
<name>A0ABZ2MA40_9BACT</name>
<keyword evidence="1" id="KW-0812">Transmembrane</keyword>
<keyword evidence="1" id="KW-0472">Membrane</keyword>
<dbReference type="EMBL" id="CP089984">
    <property type="protein sequence ID" value="WXB19381.1"/>
    <property type="molecule type" value="Genomic_DNA"/>
</dbReference>
<evidence type="ECO:0000313" key="2">
    <source>
        <dbReference type="EMBL" id="WXB19381.1"/>
    </source>
</evidence>
<reference evidence="2 3" key="1">
    <citation type="submission" date="2021-12" db="EMBL/GenBank/DDBJ databases">
        <title>Discovery of the Pendulisporaceae a myxobacterial family with distinct sporulation behavior and unique specialized metabolism.</title>
        <authorList>
            <person name="Garcia R."/>
            <person name="Popoff A."/>
            <person name="Bader C.D."/>
            <person name="Loehr J."/>
            <person name="Walesch S."/>
            <person name="Walt C."/>
            <person name="Boldt J."/>
            <person name="Bunk B."/>
            <person name="Haeckl F.J.F.P.J."/>
            <person name="Gunesch A.P."/>
            <person name="Birkelbach J."/>
            <person name="Nuebel U."/>
            <person name="Pietschmann T."/>
            <person name="Bach T."/>
            <person name="Mueller R."/>
        </authorList>
    </citation>
    <scope>NUCLEOTIDE SEQUENCE [LARGE SCALE GENOMIC DNA]</scope>
    <source>
        <strain evidence="2 3">MSr11954</strain>
    </source>
</reference>
<evidence type="ECO:0000256" key="1">
    <source>
        <dbReference type="SAM" id="Phobius"/>
    </source>
</evidence>
<keyword evidence="3" id="KW-1185">Reference proteome</keyword>
<dbReference type="Proteomes" id="UP001370348">
    <property type="component" value="Chromosome"/>
</dbReference>
<accession>A0ABZ2MA40</accession>
<dbReference type="RefSeq" id="WP_394828999.1">
    <property type="nucleotide sequence ID" value="NZ_CP089984.1"/>
</dbReference>
<evidence type="ECO:0000313" key="3">
    <source>
        <dbReference type="Proteomes" id="UP001370348"/>
    </source>
</evidence>
<protein>
    <submittedName>
        <fullName evidence="2">Uncharacterized protein</fullName>
    </submittedName>
</protein>
<gene>
    <name evidence="2" type="ORF">LZC94_19385</name>
</gene>